<dbReference type="Proteomes" id="UP000664164">
    <property type="component" value="Unassembled WGS sequence"/>
</dbReference>
<sequence length="50" mass="5522">MRSHVARASQNSDTSWGFLEPGTTVHMAPGWLGRWVIAEPITKVCTVINL</sequence>
<dbReference type="RefSeq" id="WP_207615068.1">
    <property type="nucleotide sequence ID" value="NZ_JAFNLL010000007.1"/>
</dbReference>
<name>A0A939KJ29_9MICC</name>
<accession>A0A939KJ29</accession>
<evidence type="ECO:0000313" key="2">
    <source>
        <dbReference type="Proteomes" id="UP000664164"/>
    </source>
</evidence>
<comment type="caution">
    <text evidence="1">The sequence shown here is derived from an EMBL/GenBank/DDBJ whole genome shotgun (WGS) entry which is preliminary data.</text>
</comment>
<protein>
    <submittedName>
        <fullName evidence="1">Uncharacterized protein</fullName>
    </submittedName>
</protein>
<proteinExistence type="predicted"/>
<reference evidence="1" key="1">
    <citation type="submission" date="2021-03" db="EMBL/GenBank/DDBJ databases">
        <title>A new species, PO-11, isolated from a karst cave deposit.</title>
        <authorList>
            <person name="Zhaoxiaoyong W."/>
        </authorList>
    </citation>
    <scope>NUCLEOTIDE SEQUENCE</scope>
    <source>
        <strain evidence="1">PO-11</strain>
    </source>
</reference>
<keyword evidence="2" id="KW-1185">Reference proteome</keyword>
<gene>
    <name evidence="1" type="ORF">J1902_04615</name>
</gene>
<organism evidence="1 2">
    <name type="scientific">Arthrobacter cavernae</name>
    <dbReference type="NCBI Taxonomy" id="2817681"/>
    <lineage>
        <taxon>Bacteria</taxon>
        <taxon>Bacillati</taxon>
        <taxon>Actinomycetota</taxon>
        <taxon>Actinomycetes</taxon>
        <taxon>Micrococcales</taxon>
        <taxon>Micrococcaceae</taxon>
        <taxon>Arthrobacter</taxon>
    </lineage>
</organism>
<evidence type="ECO:0000313" key="1">
    <source>
        <dbReference type="EMBL" id="MBO1267269.1"/>
    </source>
</evidence>
<dbReference type="AlphaFoldDB" id="A0A939KJ29"/>
<dbReference type="EMBL" id="JAFNLL010000007">
    <property type="protein sequence ID" value="MBO1267269.1"/>
    <property type="molecule type" value="Genomic_DNA"/>
</dbReference>